<gene>
    <name evidence="1" type="ORF">GJA_137</name>
</gene>
<organism evidence="1 2">
    <name type="scientific">Janthinobacterium agaricidamnosum NBRC 102515 = DSM 9628</name>
    <dbReference type="NCBI Taxonomy" id="1349767"/>
    <lineage>
        <taxon>Bacteria</taxon>
        <taxon>Pseudomonadati</taxon>
        <taxon>Pseudomonadota</taxon>
        <taxon>Betaproteobacteria</taxon>
        <taxon>Burkholderiales</taxon>
        <taxon>Oxalobacteraceae</taxon>
        <taxon>Janthinobacterium</taxon>
    </lineage>
</organism>
<dbReference type="AlphaFoldDB" id="W0V0D6"/>
<dbReference type="EMBL" id="HG322949">
    <property type="protein sequence ID" value="CDG80803.1"/>
    <property type="molecule type" value="Genomic_DNA"/>
</dbReference>
<protein>
    <submittedName>
        <fullName evidence="1">Uncharacterized protein</fullName>
    </submittedName>
</protein>
<name>W0V0D6_9BURK</name>
<sequence length="49" mass="5385">MSIADHQDASSDLFASICEGALRRVVRHARLIVYSSNKSISDAINIHCI</sequence>
<reference evidence="1 2" key="1">
    <citation type="journal article" date="2015" name="Genome Announc.">
        <title>Genome Sequence of Mushroom Soft-Rot Pathogen Janthinobacterium agaricidamnosum.</title>
        <authorList>
            <person name="Graupner K."/>
            <person name="Lackner G."/>
            <person name="Hertweck C."/>
        </authorList>
    </citation>
    <scope>NUCLEOTIDE SEQUENCE [LARGE SCALE GENOMIC DNA]</scope>
    <source>
        <strain evidence="2">NBRC 102515 / DSM 9628</strain>
    </source>
</reference>
<dbReference type="HOGENOM" id="CLU_3136601_0_0_4"/>
<dbReference type="KEGG" id="jag:GJA_137"/>
<evidence type="ECO:0000313" key="2">
    <source>
        <dbReference type="Proteomes" id="UP000027604"/>
    </source>
</evidence>
<proteinExistence type="predicted"/>
<dbReference type="Proteomes" id="UP000027604">
    <property type="component" value="Chromosome I"/>
</dbReference>
<evidence type="ECO:0000313" key="1">
    <source>
        <dbReference type="EMBL" id="CDG80803.1"/>
    </source>
</evidence>
<keyword evidence="2" id="KW-1185">Reference proteome</keyword>
<accession>W0V0D6</accession>